<evidence type="ECO:0000313" key="4">
    <source>
        <dbReference type="EMBL" id="GGH74976.1"/>
    </source>
</evidence>
<feature type="chain" id="PRO_5037264096" description="DUF11 domain-containing protein" evidence="2">
    <location>
        <begin position="27"/>
        <end position="1858"/>
    </location>
</feature>
<feature type="domain" description="DUF11" evidence="3">
    <location>
        <begin position="1315"/>
        <end position="1426"/>
    </location>
</feature>
<feature type="compositionally biased region" description="Polar residues" evidence="1">
    <location>
        <begin position="1530"/>
        <end position="1548"/>
    </location>
</feature>
<reference evidence="4" key="2">
    <citation type="submission" date="2020-09" db="EMBL/GenBank/DDBJ databases">
        <authorList>
            <person name="Sun Q."/>
            <person name="Zhou Y."/>
        </authorList>
    </citation>
    <scope>NUCLEOTIDE SEQUENCE</scope>
    <source>
        <strain evidence="4">CGMCC 1.15290</strain>
    </source>
</reference>
<feature type="signal peptide" evidence="2">
    <location>
        <begin position="1"/>
        <end position="26"/>
    </location>
</feature>
<evidence type="ECO:0000256" key="2">
    <source>
        <dbReference type="SAM" id="SignalP"/>
    </source>
</evidence>
<feature type="domain" description="DUF11" evidence="3">
    <location>
        <begin position="1195"/>
        <end position="1307"/>
    </location>
</feature>
<keyword evidence="2" id="KW-0732">Signal</keyword>
<dbReference type="PANTHER" id="PTHR34819:SF3">
    <property type="entry name" value="CELL SURFACE PROTEIN"/>
    <property type="match status" value="1"/>
</dbReference>
<dbReference type="NCBIfam" id="TIGR01451">
    <property type="entry name" value="B_ant_repeat"/>
    <property type="match status" value="12"/>
</dbReference>
<dbReference type="PANTHER" id="PTHR34819">
    <property type="entry name" value="LARGE CYSTEINE-RICH PERIPLASMIC PROTEIN OMCB"/>
    <property type="match status" value="1"/>
</dbReference>
<feature type="domain" description="DUF11" evidence="3">
    <location>
        <begin position="586"/>
        <end position="699"/>
    </location>
</feature>
<feature type="domain" description="DUF11" evidence="3">
    <location>
        <begin position="1433"/>
        <end position="1546"/>
    </location>
</feature>
<feature type="domain" description="DUF11" evidence="3">
    <location>
        <begin position="77"/>
        <end position="182"/>
    </location>
</feature>
<feature type="domain" description="DUF11" evidence="3">
    <location>
        <begin position="949"/>
        <end position="1065"/>
    </location>
</feature>
<feature type="domain" description="DUF11" evidence="3">
    <location>
        <begin position="829"/>
        <end position="942"/>
    </location>
</feature>
<feature type="domain" description="DUF11" evidence="3">
    <location>
        <begin position="1647"/>
        <end position="1767"/>
    </location>
</feature>
<dbReference type="InterPro" id="IPR013783">
    <property type="entry name" value="Ig-like_fold"/>
</dbReference>
<dbReference type="Gene3D" id="2.60.40.1170">
    <property type="entry name" value="Mu homology domain, subdomain B"/>
    <property type="match status" value="3"/>
</dbReference>
<protein>
    <recommendedName>
        <fullName evidence="3">DUF11 domain-containing protein</fullName>
    </recommendedName>
</protein>
<dbReference type="EMBL" id="BMIB01000004">
    <property type="protein sequence ID" value="GGH74976.1"/>
    <property type="molecule type" value="Genomic_DNA"/>
</dbReference>
<dbReference type="Gene3D" id="2.60.40.2810">
    <property type="match status" value="1"/>
</dbReference>
<dbReference type="NCBIfam" id="TIGR04131">
    <property type="entry name" value="Bac_Flav_CTERM"/>
    <property type="match status" value="1"/>
</dbReference>
<feature type="region of interest" description="Disordered" evidence="1">
    <location>
        <begin position="1530"/>
        <end position="1552"/>
    </location>
</feature>
<name>A0A917J164_9BACT</name>
<reference evidence="4" key="1">
    <citation type="journal article" date="2014" name="Int. J. Syst. Evol. Microbiol.">
        <title>Complete genome sequence of Corynebacterium casei LMG S-19264T (=DSM 44701T), isolated from a smear-ripened cheese.</title>
        <authorList>
            <consortium name="US DOE Joint Genome Institute (JGI-PGF)"/>
            <person name="Walter F."/>
            <person name="Albersmeier A."/>
            <person name="Kalinowski J."/>
            <person name="Ruckert C."/>
        </authorList>
    </citation>
    <scope>NUCLEOTIDE SEQUENCE</scope>
    <source>
        <strain evidence="4">CGMCC 1.15290</strain>
    </source>
</reference>
<dbReference type="InterPro" id="IPR026341">
    <property type="entry name" value="T9SS_type_B"/>
</dbReference>
<accession>A0A917J164</accession>
<organism evidence="4 5">
    <name type="scientific">Filimonas zeae</name>
    <dbReference type="NCBI Taxonomy" id="1737353"/>
    <lineage>
        <taxon>Bacteria</taxon>
        <taxon>Pseudomonadati</taxon>
        <taxon>Bacteroidota</taxon>
        <taxon>Chitinophagia</taxon>
        <taxon>Chitinophagales</taxon>
        <taxon>Chitinophagaceae</taxon>
        <taxon>Filimonas</taxon>
    </lineage>
</organism>
<comment type="caution">
    <text evidence="4">The sequence shown here is derived from an EMBL/GenBank/DDBJ whole genome shotgun (WGS) entry which is preliminary data.</text>
</comment>
<feature type="domain" description="DUF11" evidence="3">
    <location>
        <begin position="463"/>
        <end position="577"/>
    </location>
</feature>
<feature type="domain" description="DUF11" evidence="3">
    <location>
        <begin position="707"/>
        <end position="821"/>
    </location>
</feature>
<dbReference type="InterPro" id="IPR051172">
    <property type="entry name" value="Chlamydia_OmcB"/>
</dbReference>
<dbReference type="RefSeq" id="WP_188955297.1">
    <property type="nucleotide sequence ID" value="NZ_BMIB01000004.1"/>
</dbReference>
<dbReference type="InterPro" id="IPR001434">
    <property type="entry name" value="OmcB-like_DUF11"/>
</dbReference>
<feature type="region of interest" description="Disordered" evidence="1">
    <location>
        <begin position="1046"/>
        <end position="1067"/>
    </location>
</feature>
<feature type="compositionally biased region" description="Basic and acidic residues" evidence="1">
    <location>
        <begin position="1051"/>
        <end position="1061"/>
    </location>
</feature>
<dbReference type="Pfam" id="PF17963">
    <property type="entry name" value="Big_9"/>
    <property type="match status" value="1"/>
</dbReference>
<keyword evidence="5" id="KW-1185">Reference proteome</keyword>
<gene>
    <name evidence="4" type="ORF">GCM10011379_38090</name>
</gene>
<proteinExistence type="predicted"/>
<sequence length="1858" mass="193058">MKMLKITYSLLVAFLFAALLPAAAQAQYGPYKNGASVSGKASIDDKDLDNNTDVTFNFPMIGLAKSVAAPVALTDSTYRVTYTLKVKNYGQLNLVKVQVRDTLTNTFPLPAVYSNVVVTASGTLTASASYTGAATAAALLDESASTLAVGDSATITIAVTLKNKDAYVFSNSATAYAETADATKVFDVSVNGLVGDANGNGNPFDDNSKTPLELSKPDIAVVKSVNTTSPYFGDTVTFKIIVSNNGPGNAANFIVRDVLQSGFRLVSATPFTGTYTASSGEWLIPALSAGGTPDTLTVIAVVNATGIYTNTAKSLLPNDEDPANDESTVTVTPIPAANVSIVKAVSNAAPYTGQQVQFTLTAANAGPGTATNVTVTDTLKQGYTIVTPLPSGVNYNATNHIITWAVGTLTNGQSVNVNIDATVNSGFATEDYINRAVVTRTEHDPVTSNDTSVVVVTPQESVDLVMEKSIATGTPLYAGGEVTFTLKVTNNGPSSATLVEVRDTLRNGYDFVSATPANYDATTGIWSVGTLAKDASATLTIKATVKATGTAYDYGNVATAYSKEFDSDYTNNKDSITAPTVTPQADLAVTKTVDNDKPDVGSKVTFTVTVTNKGASTATGVVVTDVLPGGYEDGVFTAPLGQSYDKNTGKWTIGTLAANATATLTVEATVKASGDYNNKASVTGNENDPDLSNNEAEKTTVPEAVADLAVEKRADNNTPDKGSAITFTIVVTNKGLSTANNIAVTDVLKSGYTFSAATVERGTGTYDENSGIWNAGSLVSGDSAKLKITATVNATGDYSNTVTVKGDEKDPDGNNNTSTITPTPVNITDLKVKKEVSNKTPDAGTDVVFTITVTNKGINDATGVEVQEKLATGYTYKSNTATTGTYDDVAGLWTVGNLANGATAILQITATVNASGNYVNTATVTGNEKDPVTNNNDSTITVTPVPVTDLAVTKSVSNKTPDVGSKVTFTVTVTNKGVSNASGVTVTDKLPDGYDNATSTITVVPAGSSYDKNTGVWTIGALAANATATLTVEATVKASGTYLNTATVTGNEKDPDDKNNTGEETTNPVPVADLAVVKRVSNETPDKGSLVTFTIVVTNKGLSTANNIVVTDMLKNGYAFSNATVERGTGTYDANSGVWNAGSLVANDSAILKVTATVNSTGDYSNNVTVKGDEKDPEGGNNTSTVIPTPVDIADLELKKEVNNASPDAGTNVIFTITVTNKGINDATLVKVNEKLKDGYSYLSSDASVGTYDAGAGVWDIGNLANGATATLKITARVNASGEYSNTATVTGNEKDPDGNNNTQTIQTTPVAVTDLAVTKEVSTIKPDAGSEVTFTVKVVNNGPSTANNVVVSEPLPTGYTYVRHTANRGVYQNGIWSVGVLDSSRTGELSITARVNAGGDYKNFVKVSGSQKDSNPLNDTASATVDPVPVADMQITKRASSLGFNKDQQITFTLVARNNGPSKATNIEVTDKLQSGFTFVSVQADNGTFDAVAGLWKIASLDSGKEATATMVVIAKATGNHVNTANVTATEKDNNTGNNESSVTLTLNPDPVATDDAATTEEPTPVTINILDNDKALAGTLAPATVVIKTQPTTGTVKVNADGTVTYTPTDGFEGTVTFTYTVKDSNGNETNVATVTVTVTKRKVDLAITKRIVTAHDQIEVGKNVSFEIVVTNKSTKKASNVEVADILAANLGGNDVVLETKTGTAVYDAATKRVTWTIGGMEGNASATLMVTAKVIAGGAVENTAVVSGSDEESDMTNNTATVTANSGADDLFIPNVITPNGDGKNDKFMILGLAAYPNTAIMIYNRWGNMVYQSSDYKNDWDGTGLNDGTYYFVLTVPKPAGKKVYKGWIQKLN</sequence>
<feature type="region of interest" description="Disordered" evidence="1">
    <location>
        <begin position="676"/>
        <end position="697"/>
    </location>
</feature>
<evidence type="ECO:0000313" key="5">
    <source>
        <dbReference type="Proteomes" id="UP000627292"/>
    </source>
</evidence>
<dbReference type="InterPro" id="IPR047589">
    <property type="entry name" value="DUF11_rpt"/>
</dbReference>
<dbReference type="Gene3D" id="2.60.40.10">
    <property type="entry name" value="Immunoglobulins"/>
    <property type="match status" value="8"/>
</dbReference>
<feature type="domain" description="DUF11" evidence="3">
    <location>
        <begin position="218"/>
        <end position="331"/>
    </location>
</feature>
<feature type="domain" description="DUF11" evidence="3">
    <location>
        <begin position="1073"/>
        <end position="1186"/>
    </location>
</feature>
<evidence type="ECO:0000256" key="1">
    <source>
        <dbReference type="SAM" id="MobiDB-lite"/>
    </source>
</evidence>
<feature type="compositionally biased region" description="Polar residues" evidence="1">
    <location>
        <begin position="676"/>
        <end position="694"/>
    </location>
</feature>
<dbReference type="Proteomes" id="UP000627292">
    <property type="component" value="Unassembled WGS sequence"/>
</dbReference>
<feature type="domain" description="DUF11" evidence="3">
    <location>
        <begin position="339"/>
        <end position="455"/>
    </location>
</feature>
<dbReference type="Pfam" id="PF01345">
    <property type="entry name" value="DUF11"/>
    <property type="match status" value="13"/>
</dbReference>
<evidence type="ECO:0000259" key="3">
    <source>
        <dbReference type="Pfam" id="PF01345"/>
    </source>
</evidence>
<dbReference type="Pfam" id="PF13585">
    <property type="entry name" value="CHU_C"/>
    <property type="match status" value="1"/>
</dbReference>